<protein>
    <submittedName>
        <fullName evidence="4">FlgN family protein</fullName>
    </submittedName>
</protein>
<keyword evidence="3" id="KW-1005">Bacterial flagellum biogenesis</keyword>
<dbReference type="RefSeq" id="WP_014261613.1">
    <property type="nucleotide sequence ID" value="NC_016629.1"/>
</dbReference>
<dbReference type="KEGG" id="daf:Desaf_3735"/>
<organism evidence="4 5">
    <name type="scientific">Desulfocurvibacter africanus subsp. africanus str. Walvis Bay</name>
    <dbReference type="NCBI Taxonomy" id="690850"/>
    <lineage>
        <taxon>Bacteria</taxon>
        <taxon>Pseudomonadati</taxon>
        <taxon>Thermodesulfobacteriota</taxon>
        <taxon>Desulfovibrionia</taxon>
        <taxon>Desulfovibrionales</taxon>
        <taxon>Desulfovibrionaceae</taxon>
        <taxon>Desulfocurvibacter</taxon>
    </lineage>
</organism>
<dbReference type="InterPro" id="IPR007809">
    <property type="entry name" value="FlgN-like"/>
</dbReference>
<proteinExistence type="inferred from homology"/>
<comment type="function">
    <text evidence="1">Required for the efficient initiation of filament assembly.</text>
</comment>
<gene>
    <name evidence="4" type="ORF">Desaf_3735</name>
</gene>
<evidence type="ECO:0000256" key="1">
    <source>
        <dbReference type="ARBA" id="ARBA00002397"/>
    </source>
</evidence>
<dbReference type="EMBL" id="CP003221">
    <property type="protein sequence ID" value="EGJ52011.1"/>
    <property type="molecule type" value="Genomic_DNA"/>
</dbReference>
<evidence type="ECO:0000313" key="5">
    <source>
        <dbReference type="Proteomes" id="UP000007844"/>
    </source>
</evidence>
<dbReference type="STRING" id="690850.Desaf_3735"/>
<dbReference type="SUPFAM" id="SSF140566">
    <property type="entry name" value="FlgN-like"/>
    <property type="match status" value="1"/>
</dbReference>
<accession>F3YZY2</accession>
<name>F3YZY2_DESAF</name>
<comment type="similarity">
    <text evidence="2">Belongs to the FlgN family.</text>
</comment>
<evidence type="ECO:0000256" key="3">
    <source>
        <dbReference type="ARBA" id="ARBA00022795"/>
    </source>
</evidence>
<dbReference type="eggNOG" id="ENOG5034BQG">
    <property type="taxonomic scope" value="Bacteria"/>
</dbReference>
<reference evidence="4 5" key="1">
    <citation type="journal article" date="2011" name="J. Bacteriol.">
        <title>Genome sequence of the mercury-methylating and pleomorphic Desulfovibrio africanus Strain Walvis Bay.</title>
        <authorList>
            <person name="Brown S.D."/>
            <person name="Wall J.D."/>
            <person name="Kucken A.M."/>
            <person name="Gilmour C.C."/>
            <person name="Podar M."/>
            <person name="Brandt C.C."/>
            <person name="Teshima H."/>
            <person name="Detter J.C."/>
            <person name="Han C.S."/>
            <person name="Land M.L."/>
            <person name="Lucas S."/>
            <person name="Han J."/>
            <person name="Pennacchio L."/>
            <person name="Nolan M."/>
            <person name="Pitluck S."/>
            <person name="Woyke T."/>
            <person name="Goodwin L."/>
            <person name="Palumbo A.V."/>
            <person name="Elias D.A."/>
        </authorList>
    </citation>
    <scope>NUCLEOTIDE SEQUENCE [LARGE SCALE GENOMIC DNA]</scope>
    <source>
        <strain evidence="4 5">Walvis Bay</strain>
    </source>
</reference>
<keyword evidence="5" id="KW-1185">Reference proteome</keyword>
<dbReference type="Proteomes" id="UP000007844">
    <property type="component" value="Chromosome"/>
</dbReference>
<evidence type="ECO:0000313" key="4">
    <source>
        <dbReference type="EMBL" id="EGJ52011.1"/>
    </source>
</evidence>
<dbReference type="AlphaFoldDB" id="F3YZY2"/>
<dbReference type="GO" id="GO:0044780">
    <property type="term" value="P:bacterial-type flagellum assembly"/>
    <property type="evidence" value="ECO:0007669"/>
    <property type="project" value="InterPro"/>
</dbReference>
<evidence type="ECO:0000256" key="2">
    <source>
        <dbReference type="ARBA" id="ARBA00007703"/>
    </source>
</evidence>
<dbReference type="InterPro" id="IPR036679">
    <property type="entry name" value="FlgN-like_sf"/>
</dbReference>
<sequence>MKRRILDSLNRQKNALSLLASLLGEEFSYLRQGNPQAVSGIELSVQDLLRQITSERVEMKSMIQAMAPGAARLTAFIQTLPEAERPEVAALLEELDRREQNCATLAAKNFELALALHDQSRKLLTFLHGKINPEQKETYTARGKFPKTKRGAAILQGRL</sequence>
<dbReference type="Pfam" id="PF05130">
    <property type="entry name" value="FlgN"/>
    <property type="match status" value="1"/>
</dbReference>
<dbReference type="HOGENOM" id="CLU_129197_0_0_7"/>
<dbReference type="Gene3D" id="1.20.58.300">
    <property type="entry name" value="FlgN-like"/>
    <property type="match status" value="1"/>
</dbReference>